<feature type="domain" description="Endonuclease/exonuclease/phosphatase" evidence="1">
    <location>
        <begin position="6"/>
        <end position="269"/>
    </location>
</feature>
<keyword evidence="2" id="KW-0255">Endonuclease</keyword>
<dbReference type="InterPro" id="IPR005135">
    <property type="entry name" value="Endo/exonuclease/phosphatase"/>
</dbReference>
<dbReference type="InterPro" id="IPR036691">
    <property type="entry name" value="Endo/exonu/phosph_ase_sf"/>
</dbReference>
<dbReference type="KEGG" id="fap:GR316_09650"/>
<keyword evidence="3" id="KW-1185">Reference proteome</keyword>
<sequence length="283" mass="29652">MLRDILARDPAMLEAAARLDAIGADVVLLQDVDYDAAGMGLAAFAALLTTEYPYRFALRPNTGMATGLDLDGDGRLGGPGDAQGFGFFAGDGGMAVLSRFPVLTDQVRDFSGFLWAALPGALLFDGMSEGAKAVQRLSSTGHWEVPLELPGGTVLRLLAFHATPPVFDGPEDRNGRRNHDEIAFWPALIAGRLPFAPPAPPWVILGDANADPDAGDGRHDGIAALLADPAVQDPLPGTASADYPATGPLRLDYVLPMAGLRIIGAGMGDGAPHRPVWVDLDLP</sequence>
<proteinExistence type="predicted"/>
<evidence type="ECO:0000259" key="1">
    <source>
        <dbReference type="Pfam" id="PF03372"/>
    </source>
</evidence>
<evidence type="ECO:0000313" key="2">
    <source>
        <dbReference type="EMBL" id="QUS36964.1"/>
    </source>
</evidence>
<keyword evidence="2" id="KW-0540">Nuclease</keyword>
<gene>
    <name evidence="2" type="ORF">GR316_09650</name>
</gene>
<dbReference type="EMBL" id="CP047289">
    <property type="protein sequence ID" value="QUS36964.1"/>
    <property type="molecule type" value="Genomic_DNA"/>
</dbReference>
<dbReference type="SUPFAM" id="SSF56219">
    <property type="entry name" value="DNase I-like"/>
    <property type="match status" value="1"/>
</dbReference>
<protein>
    <submittedName>
        <fullName evidence="2">Endonuclease/exonuclease/phosphatase family protein</fullName>
    </submittedName>
</protein>
<organism evidence="2 3">
    <name type="scientific">Falsirhodobacter algicola</name>
    <dbReference type="NCBI Taxonomy" id="2692330"/>
    <lineage>
        <taxon>Bacteria</taxon>
        <taxon>Pseudomonadati</taxon>
        <taxon>Pseudomonadota</taxon>
        <taxon>Alphaproteobacteria</taxon>
        <taxon>Rhodobacterales</taxon>
        <taxon>Paracoccaceae</taxon>
        <taxon>Falsirhodobacter</taxon>
    </lineage>
</organism>
<accession>A0A8J8MV08</accession>
<dbReference type="AlphaFoldDB" id="A0A8J8MV08"/>
<dbReference type="Gene3D" id="3.60.10.10">
    <property type="entry name" value="Endonuclease/exonuclease/phosphatase"/>
    <property type="match status" value="1"/>
</dbReference>
<dbReference type="Proteomes" id="UP000679284">
    <property type="component" value="Chromosome"/>
</dbReference>
<dbReference type="GO" id="GO:0004519">
    <property type="term" value="F:endonuclease activity"/>
    <property type="evidence" value="ECO:0007669"/>
    <property type="project" value="UniProtKB-KW"/>
</dbReference>
<dbReference type="Pfam" id="PF03372">
    <property type="entry name" value="Exo_endo_phos"/>
    <property type="match status" value="1"/>
</dbReference>
<keyword evidence="2" id="KW-0378">Hydrolase</keyword>
<reference evidence="2" key="1">
    <citation type="submission" date="2020-01" db="EMBL/GenBank/DDBJ databases">
        <authorList>
            <person name="Yang Y."/>
            <person name="Kwon Y.M."/>
        </authorList>
    </citation>
    <scope>NUCLEOTIDE SEQUENCE</scope>
    <source>
        <strain evidence="2">PG104</strain>
    </source>
</reference>
<evidence type="ECO:0000313" key="3">
    <source>
        <dbReference type="Proteomes" id="UP000679284"/>
    </source>
</evidence>
<name>A0A8J8MV08_9RHOB</name>